<dbReference type="EMBL" id="JABWDY010023305">
    <property type="protein sequence ID" value="KAF5191031.1"/>
    <property type="molecule type" value="Genomic_DNA"/>
</dbReference>
<dbReference type="Proteomes" id="UP000554482">
    <property type="component" value="Unassembled WGS sequence"/>
</dbReference>
<organism evidence="1 2">
    <name type="scientific">Thalictrum thalictroides</name>
    <name type="common">Rue-anemone</name>
    <name type="synonym">Anemone thalictroides</name>
    <dbReference type="NCBI Taxonomy" id="46969"/>
    <lineage>
        <taxon>Eukaryota</taxon>
        <taxon>Viridiplantae</taxon>
        <taxon>Streptophyta</taxon>
        <taxon>Embryophyta</taxon>
        <taxon>Tracheophyta</taxon>
        <taxon>Spermatophyta</taxon>
        <taxon>Magnoliopsida</taxon>
        <taxon>Ranunculales</taxon>
        <taxon>Ranunculaceae</taxon>
        <taxon>Thalictroideae</taxon>
        <taxon>Thalictrum</taxon>
    </lineage>
</organism>
<keyword evidence="2" id="KW-1185">Reference proteome</keyword>
<evidence type="ECO:0000313" key="2">
    <source>
        <dbReference type="Proteomes" id="UP000554482"/>
    </source>
</evidence>
<dbReference type="AlphaFoldDB" id="A0A7J6W1H7"/>
<gene>
    <name evidence="1" type="ORF">FRX31_019379</name>
</gene>
<protein>
    <submittedName>
        <fullName evidence="1">Uncharacterized protein</fullName>
    </submittedName>
</protein>
<reference evidence="1 2" key="1">
    <citation type="submission" date="2020-06" db="EMBL/GenBank/DDBJ databases">
        <title>Transcriptomic and genomic resources for Thalictrum thalictroides and T. hernandezii: Facilitating candidate gene discovery in an emerging model plant lineage.</title>
        <authorList>
            <person name="Arias T."/>
            <person name="Riano-Pachon D.M."/>
            <person name="Di Stilio V.S."/>
        </authorList>
    </citation>
    <scope>NUCLEOTIDE SEQUENCE [LARGE SCALE GENOMIC DNA]</scope>
    <source>
        <strain evidence="2">cv. WT478/WT964</strain>
        <tissue evidence="1">Leaves</tissue>
    </source>
</reference>
<proteinExistence type="predicted"/>
<sequence length="99" mass="11236">MIPFGLEGSRHQNYFRTTTIPTMNDTSLQMMNKGKGVTIQSESQPKLTYAEKARQRMKQLVDLASLPIPSKRGESVSIRIPSEFVEKGLEVCKYSLVWT</sequence>
<name>A0A7J6W1H7_THATH</name>
<comment type="caution">
    <text evidence="1">The sequence shown here is derived from an EMBL/GenBank/DDBJ whole genome shotgun (WGS) entry which is preliminary data.</text>
</comment>
<accession>A0A7J6W1H7</accession>
<evidence type="ECO:0000313" key="1">
    <source>
        <dbReference type="EMBL" id="KAF5191031.1"/>
    </source>
</evidence>